<keyword evidence="2" id="KW-0916">Viral movement protein</keyword>
<dbReference type="RefSeq" id="YP_001039885.1">
    <property type="nucleotide sequence ID" value="NC_009017.1"/>
</dbReference>
<organism evidence="4 5">
    <name type="scientific">Nootka lupine vein clearing virus</name>
    <dbReference type="NCBI Taxonomy" id="283876"/>
    <lineage>
        <taxon>Viruses</taxon>
        <taxon>Riboviria</taxon>
        <taxon>Orthornavirae</taxon>
        <taxon>Kitrinoviricota</taxon>
        <taxon>Tolucaviricetes</taxon>
        <taxon>Tolivirales</taxon>
        <taxon>Tombusviridae</taxon>
        <taxon>Procedovirinae</taxon>
        <taxon>Alphacarmovirus</taxon>
        <taxon>Alphacarmovirus lupini</taxon>
    </lineage>
</organism>
<reference evidence="4 5" key="1">
    <citation type="journal article" date="2007" name="Virus Genes">
        <title>Complete nucleotide sequence of Nootka lupine vein-clearing virus.</title>
        <authorList>
            <person name="Robertson N.L."/>
            <person name="Cote F."/>
            <person name="Pare C."/>
            <person name="Leblanc E."/>
            <person name="Bergeron M.G."/>
            <person name="Leclerc D."/>
        </authorList>
    </citation>
    <scope>NUCLEOTIDE SEQUENCE [LARGE SCALE GENOMIC DNA]</scope>
    <source>
        <strain evidence="4">Alaska</strain>
    </source>
</reference>
<feature type="compositionally biased region" description="Basic and acidic residues" evidence="3">
    <location>
        <begin position="1"/>
        <end position="10"/>
    </location>
</feature>
<dbReference type="EMBL" id="EF207438">
    <property type="protein sequence ID" value="ABM92361.1"/>
    <property type="molecule type" value="Genomic_RNA"/>
</dbReference>
<feature type="region of interest" description="Disordered" evidence="3">
    <location>
        <begin position="1"/>
        <end position="28"/>
    </location>
</feature>
<keyword evidence="5" id="KW-1185">Reference proteome</keyword>
<evidence type="ECO:0000256" key="3">
    <source>
        <dbReference type="SAM" id="MobiDB-lite"/>
    </source>
</evidence>
<dbReference type="GeneID" id="5076432"/>
<proteinExistence type="predicted"/>
<evidence type="ECO:0000313" key="4">
    <source>
        <dbReference type="EMBL" id="ABM92361.1"/>
    </source>
</evidence>
<evidence type="ECO:0000313" key="5">
    <source>
        <dbReference type="Proteomes" id="UP000204473"/>
    </source>
</evidence>
<evidence type="ECO:0000256" key="1">
    <source>
        <dbReference type="ARBA" id="ARBA00022448"/>
    </source>
</evidence>
<name>A2TJT0_9TOMB</name>
<dbReference type="Pfam" id="PF05318">
    <property type="entry name" value="Tombus_movement"/>
    <property type="match status" value="1"/>
</dbReference>
<dbReference type="GO" id="GO:0046740">
    <property type="term" value="P:transport of virus in host, cell to cell"/>
    <property type="evidence" value="ECO:0007669"/>
    <property type="project" value="UniProtKB-KW"/>
</dbReference>
<dbReference type="InterPro" id="IPR007982">
    <property type="entry name" value="Tombusvirus_movement"/>
</dbReference>
<accession>A2TJT0</accession>
<dbReference type="KEGG" id="vg:5076432"/>
<keyword evidence="1" id="KW-0813">Transport</keyword>
<sequence length="67" mass="7255">MEIEHKEIKLGGKKKPRQAVGSKGRGTGKRLVAHAAVDKDAPKGNSGGSYVFVADTMEVRNKIVFNF</sequence>
<evidence type="ECO:0000256" key="2">
    <source>
        <dbReference type="ARBA" id="ARBA00023031"/>
    </source>
</evidence>
<dbReference type="Proteomes" id="UP000204473">
    <property type="component" value="Segment"/>
</dbReference>
<protein>
    <submittedName>
        <fullName evidence="4">MP1</fullName>
    </submittedName>
</protein>